<proteinExistence type="predicted"/>
<protein>
    <recommendedName>
        <fullName evidence="1">MOSC domain-containing protein</fullName>
    </recommendedName>
</protein>
<dbReference type="Proteomes" id="UP000076842">
    <property type="component" value="Unassembled WGS sequence"/>
</dbReference>
<dbReference type="STRING" id="1353952.A0A165E7E9"/>
<dbReference type="InParanoid" id="A0A165E7E9"/>
<dbReference type="InterPro" id="IPR005303">
    <property type="entry name" value="MOCOS_middle"/>
</dbReference>
<dbReference type="PROSITE" id="PS51340">
    <property type="entry name" value="MOSC"/>
    <property type="match status" value="1"/>
</dbReference>
<reference evidence="2 3" key="1">
    <citation type="journal article" date="2016" name="Mol. Biol. Evol.">
        <title>Comparative Genomics of Early-Diverging Mushroom-Forming Fungi Provides Insights into the Origins of Lignocellulose Decay Capabilities.</title>
        <authorList>
            <person name="Nagy L.G."/>
            <person name="Riley R."/>
            <person name="Tritt A."/>
            <person name="Adam C."/>
            <person name="Daum C."/>
            <person name="Floudas D."/>
            <person name="Sun H."/>
            <person name="Yadav J.S."/>
            <person name="Pangilinan J."/>
            <person name="Larsson K.H."/>
            <person name="Matsuura K."/>
            <person name="Barry K."/>
            <person name="Labutti K."/>
            <person name="Kuo R."/>
            <person name="Ohm R.A."/>
            <person name="Bhattacharya S.S."/>
            <person name="Shirouzu T."/>
            <person name="Yoshinaga Y."/>
            <person name="Martin F.M."/>
            <person name="Grigoriev I.V."/>
            <person name="Hibbett D.S."/>
        </authorList>
    </citation>
    <scope>NUCLEOTIDE SEQUENCE [LARGE SCALE GENOMIC DNA]</scope>
    <source>
        <strain evidence="2 3">HHB12733</strain>
    </source>
</reference>
<accession>A0A165E7E9</accession>
<dbReference type="GO" id="GO:0030170">
    <property type="term" value="F:pyridoxal phosphate binding"/>
    <property type="evidence" value="ECO:0007669"/>
    <property type="project" value="InterPro"/>
</dbReference>
<dbReference type="GO" id="GO:0003824">
    <property type="term" value="F:catalytic activity"/>
    <property type="evidence" value="ECO:0007669"/>
    <property type="project" value="InterPro"/>
</dbReference>
<gene>
    <name evidence="2" type="ORF">CALCODRAFT_19059</name>
</gene>
<dbReference type="GO" id="GO:0030151">
    <property type="term" value="F:molybdenum ion binding"/>
    <property type="evidence" value="ECO:0007669"/>
    <property type="project" value="InterPro"/>
</dbReference>
<dbReference type="Pfam" id="PF03476">
    <property type="entry name" value="MOSC_N"/>
    <property type="match status" value="1"/>
</dbReference>
<dbReference type="Pfam" id="PF03473">
    <property type="entry name" value="MOSC"/>
    <property type="match status" value="1"/>
</dbReference>
<sequence length="358" mass="39599">MFSALTSYLGLAQEETVTVSKLLIHPIKSCHGTSVQTAVCTRTGLRYDREFMIIDAVTHKAITARDLAKMVLIYPEVHPAPRSADGGSLQVSFPLEADLETFTVPLQPGSDRVKDWEMIEDVRLWSFTIDAYVCQAVPPTRCGLSPSEIISKYIGRSALLIVKGPSPRIAKPTPSAPDLDASFMFQDGYPLMVLSMETIRDVAERILQAARNEDGWAVAGLDVNKWGSEGVDQDAWRLVERFRPNIVFAGAKEAFDEDSWEEVTVHDSQTDEVKGRILLVSRCTRCLLPNVDPSSGVPDKAVPFKVISKYRRIDLRDKYSPCVGVNAVSLLDEFPISVGDKVTITTRLDRGQETIAAK</sequence>
<feature type="domain" description="MOSC" evidence="1">
    <location>
        <begin position="164"/>
        <end position="345"/>
    </location>
</feature>
<dbReference type="InterPro" id="IPR005302">
    <property type="entry name" value="MoCF_Sase_C"/>
</dbReference>
<dbReference type="PANTHER" id="PTHR14237:SF19">
    <property type="entry name" value="MITOCHONDRIAL AMIDOXIME REDUCING COMPONENT 1"/>
    <property type="match status" value="1"/>
</dbReference>
<evidence type="ECO:0000259" key="1">
    <source>
        <dbReference type="PROSITE" id="PS51340"/>
    </source>
</evidence>
<name>A0A165E7E9_9BASI</name>
<keyword evidence="3" id="KW-1185">Reference proteome</keyword>
<organism evidence="2 3">
    <name type="scientific">Calocera cornea HHB12733</name>
    <dbReference type="NCBI Taxonomy" id="1353952"/>
    <lineage>
        <taxon>Eukaryota</taxon>
        <taxon>Fungi</taxon>
        <taxon>Dikarya</taxon>
        <taxon>Basidiomycota</taxon>
        <taxon>Agaricomycotina</taxon>
        <taxon>Dacrymycetes</taxon>
        <taxon>Dacrymycetales</taxon>
        <taxon>Dacrymycetaceae</taxon>
        <taxon>Calocera</taxon>
    </lineage>
</organism>
<evidence type="ECO:0000313" key="2">
    <source>
        <dbReference type="EMBL" id="KZT54258.1"/>
    </source>
</evidence>
<dbReference type="AlphaFoldDB" id="A0A165E7E9"/>
<dbReference type="EMBL" id="KV424018">
    <property type="protein sequence ID" value="KZT54258.1"/>
    <property type="molecule type" value="Genomic_DNA"/>
</dbReference>
<dbReference type="OrthoDB" id="17255at2759"/>
<evidence type="ECO:0000313" key="3">
    <source>
        <dbReference type="Proteomes" id="UP000076842"/>
    </source>
</evidence>
<dbReference type="SUPFAM" id="SSF141673">
    <property type="entry name" value="MOSC N-terminal domain-like"/>
    <property type="match status" value="1"/>
</dbReference>
<dbReference type="PANTHER" id="PTHR14237">
    <property type="entry name" value="MOLYBDOPTERIN COFACTOR SULFURASE MOSC"/>
    <property type="match status" value="1"/>
</dbReference>